<reference evidence="2" key="1">
    <citation type="submission" date="2020-05" db="EMBL/GenBank/DDBJ databases">
        <title>Frigoriglobus tundricola gen. nov., sp. nov., a psychrotolerant cellulolytic planctomycete of the family Gemmataceae with two divergent copies of 16S rRNA gene.</title>
        <authorList>
            <person name="Kulichevskaya I.S."/>
            <person name="Ivanova A.A."/>
            <person name="Naumoff D.G."/>
            <person name="Beletsky A.V."/>
            <person name="Rijpstra W.I.C."/>
            <person name="Sinninghe Damste J.S."/>
            <person name="Mardanov A.V."/>
            <person name="Ravin N.V."/>
            <person name="Dedysh S.N."/>
        </authorList>
    </citation>
    <scope>NUCLEOTIDE SEQUENCE [LARGE SCALE GENOMIC DNA]</scope>
    <source>
        <strain evidence="2">PL17</strain>
    </source>
</reference>
<dbReference type="Proteomes" id="UP000503447">
    <property type="component" value="Chromosome"/>
</dbReference>
<accession>A0A6M5YNJ8</accession>
<protein>
    <submittedName>
        <fullName evidence="1">Uncharacterized protein</fullName>
    </submittedName>
</protein>
<dbReference type="EMBL" id="CP053452">
    <property type="protein sequence ID" value="QJW95627.1"/>
    <property type="molecule type" value="Genomic_DNA"/>
</dbReference>
<keyword evidence="2" id="KW-1185">Reference proteome</keyword>
<dbReference type="AlphaFoldDB" id="A0A6M5YNJ8"/>
<dbReference type="KEGG" id="ftj:FTUN_3178"/>
<organism evidence="1 2">
    <name type="scientific">Frigoriglobus tundricola</name>
    <dbReference type="NCBI Taxonomy" id="2774151"/>
    <lineage>
        <taxon>Bacteria</taxon>
        <taxon>Pseudomonadati</taxon>
        <taxon>Planctomycetota</taxon>
        <taxon>Planctomycetia</taxon>
        <taxon>Gemmatales</taxon>
        <taxon>Gemmataceae</taxon>
        <taxon>Frigoriglobus</taxon>
    </lineage>
</organism>
<proteinExistence type="predicted"/>
<gene>
    <name evidence="1" type="ORF">FTUN_3178</name>
</gene>
<sequence length="213" mass="24643">MNLDDWARCVDPEILLDFVGSRLSDRKLRLFGCACFRRVWDHLASPDVKRIVELAESYADGLETRERLRETLKRAIELEARLPQQIGKVRELVVEEANWAAREGSKEAVAERSVRAMFPPDIWREERRAQCEILRDLVGDPFAEPIDFSRWRSDRTVGIARQAYDEYRFDALPILADALADEDCDHQFVLAHCRSGQQHFRGCWVVDGLLGNE</sequence>
<name>A0A6M5YNJ8_9BACT</name>
<evidence type="ECO:0000313" key="1">
    <source>
        <dbReference type="EMBL" id="QJW95627.1"/>
    </source>
</evidence>
<evidence type="ECO:0000313" key="2">
    <source>
        <dbReference type="Proteomes" id="UP000503447"/>
    </source>
</evidence>
<dbReference type="RefSeq" id="WP_227254894.1">
    <property type="nucleotide sequence ID" value="NZ_CP053452.2"/>
</dbReference>